<dbReference type="Gene3D" id="1.10.8.60">
    <property type="match status" value="1"/>
</dbReference>
<dbReference type="Pfam" id="PF25601">
    <property type="entry name" value="AAA_lid_14"/>
    <property type="match status" value="1"/>
</dbReference>
<dbReference type="InterPro" id="IPR058031">
    <property type="entry name" value="AAA_lid_NorR"/>
</dbReference>
<dbReference type="CDD" id="cd00130">
    <property type="entry name" value="PAS"/>
    <property type="match status" value="2"/>
</dbReference>
<dbReference type="RefSeq" id="WP_132874068.1">
    <property type="nucleotide sequence ID" value="NZ_SMGG01000005.1"/>
</dbReference>
<keyword evidence="11" id="KW-1185">Reference proteome</keyword>
<evidence type="ECO:0000256" key="2">
    <source>
        <dbReference type="ARBA" id="ARBA00022840"/>
    </source>
</evidence>
<dbReference type="InterPro" id="IPR003593">
    <property type="entry name" value="AAA+_ATPase"/>
</dbReference>
<keyword evidence="3" id="KW-0805">Transcription regulation</keyword>
<evidence type="ECO:0000256" key="3">
    <source>
        <dbReference type="ARBA" id="ARBA00023015"/>
    </source>
</evidence>
<dbReference type="InterPro" id="IPR000700">
    <property type="entry name" value="PAS-assoc_C"/>
</dbReference>
<dbReference type="Gene3D" id="3.40.50.300">
    <property type="entry name" value="P-loop containing nucleotide triphosphate hydrolases"/>
    <property type="match status" value="1"/>
</dbReference>
<dbReference type="PROSITE" id="PS00688">
    <property type="entry name" value="SIGMA54_INTERACT_3"/>
    <property type="match status" value="1"/>
</dbReference>
<dbReference type="CDD" id="cd18773">
    <property type="entry name" value="PDC1_HK_sensor"/>
    <property type="match status" value="1"/>
</dbReference>
<dbReference type="InterPro" id="IPR000014">
    <property type="entry name" value="PAS"/>
</dbReference>
<dbReference type="InterPro" id="IPR025943">
    <property type="entry name" value="Sigma_54_int_dom_ATP-bd_2"/>
</dbReference>
<evidence type="ECO:0000256" key="1">
    <source>
        <dbReference type="ARBA" id="ARBA00022741"/>
    </source>
</evidence>
<dbReference type="OrthoDB" id="9771372at2"/>
<evidence type="ECO:0000259" key="7">
    <source>
        <dbReference type="PROSITE" id="PS50045"/>
    </source>
</evidence>
<dbReference type="GO" id="GO:0006355">
    <property type="term" value="P:regulation of DNA-templated transcription"/>
    <property type="evidence" value="ECO:0007669"/>
    <property type="project" value="InterPro"/>
</dbReference>
<dbReference type="PANTHER" id="PTHR32071">
    <property type="entry name" value="TRANSCRIPTIONAL REGULATORY PROTEIN"/>
    <property type="match status" value="1"/>
</dbReference>
<feature type="domain" description="Sigma-54 factor interaction" evidence="7">
    <location>
        <begin position="745"/>
        <end position="974"/>
    </location>
</feature>
<proteinExistence type="predicted"/>
<dbReference type="InterPro" id="IPR025662">
    <property type="entry name" value="Sigma_54_int_dom_ATP-bd_1"/>
</dbReference>
<keyword evidence="4" id="KW-0238">DNA-binding</keyword>
<dbReference type="Pfam" id="PF08447">
    <property type="entry name" value="PAS_3"/>
    <property type="match status" value="1"/>
</dbReference>
<dbReference type="SUPFAM" id="SSF52540">
    <property type="entry name" value="P-loop containing nucleoside triphosphate hydrolases"/>
    <property type="match status" value="1"/>
</dbReference>
<dbReference type="InterPro" id="IPR025944">
    <property type="entry name" value="Sigma_54_int_dom_CS"/>
</dbReference>
<dbReference type="InterPro" id="IPR002197">
    <property type="entry name" value="HTH_Fis"/>
</dbReference>
<comment type="caution">
    <text evidence="10">The sequence shown here is derived from an EMBL/GenBank/DDBJ whole genome shotgun (WGS) entry which is preliminary data.</text>
</comment>
<dbReference type="EMBL" id="SMGG01000005">
    <property type="protein sequence ID" value="TCK59918.1"/>
    <property type="molecule type" value="Genomic_DNA"/>
</dbReference>
<organism evidence="10 11">
    <name type="scientific">Seleniivibrio woodruffii</name>
    <dbReference type="NCBI Taxonomy" id="1078050"/>
    <lineage>
        <taxon>Bacteria</taxon>
        <taxon>Pseudomonadati</taxon>
        <taxon>Deferribacterota</taxon>
        <taxon>Deferribacteres</taxon>
        <taxon>Deferribacterales</taxon>
        <taxon>Geovibrionaceae</taxon>
        <taxon>Seleniivibrio</taxon>
    </lineage>
</organism>
<dbReference type="GO" id="GO:0043565">
    <property type="term" value="F:sequence-specific DNA binding"/>
    <property type="evidence" value="ECO:0007669"/>
    <property type="project" value="InterPro"/>
</dbReference>
<dbReference type="Gene3D" id="1.10.10.60">
    <property type="entry name" value="Homeodomain-like"/>
    <property type="match status" value="1"/>
</dbReference>
<evidence type="ECO:0000313" key="10">
    <source>
        <dbReference type="EMBL" id="TCK59918.1"/>
    </source>
</evidence>
<dbReference type="Proteomes" id="UP000294614">
    <property type="component" value="Unassembled WGS sequence"/>
</dbReference>
<dbReference type="InterPro" id="IPR027417">
    <property type="entry name" value="P-loop_NTPase"/>
</dbReference>
<evidence type="ECO:0000259" key="9">
    <source>
        <dbReference type="PROSITE" id="PS50113"/>
    </source>
</evidence>
<evidence type="ECO:0000256" key="5">
    <source>
        <dbReference type="ARBA" id="ARBA00023163"/>
    </source>
</evidence>
<keyword evidence="1" id="KW-0547">Nucleotide-binding</keyword>
<dbReference type="PROSITE" id="PS50113">
    <property type="entry name" value="PAC"/>
    <property type="match status" value="1"/>
</dbReference>
<gene>
    <name evidence="10" type="ORF">C8D98_2085</name>
</gene>
<dbReference type="GO" id="GO:0005524">
    <property type="term" value="F:ATP binding"/>
    <property type="evidence" value="ECO:0007669"/>
    <property type="project" value="UniProtKB-KW"/>
</dbReference>
<evidence type="ECO:0000256" key="4">
    <source>
        <dbReference type="ARBA" id="ARBA00023125"/>
    </source>
</evidence>
<dbReference type="InterPro" id="IPR035965">
    <property type="entry name" value="PAS-like_dom_sf"/>
</dbReference>
<protein>
    <submittedName>
        <fullName evidence="10">PAS domain S-box-containing protein</fullName>
    </submittedName>
</protein>
<feature type="domain" description="PAC" evidence="9">
    <location>
        <begin position="442"/>
        <end position="493"/>
    </location>
</feature>
<dbReference type="FunFam" id="3.40.50.300:FF:000006">
    <property type="entry name" value="DNA-binding transcriptional regulator NtrC"/>
    <property type="match status" value="1"/>
</dbReference>
<dbReference type="SUPFAM" id="SSF55785">
    <property type="entry name" value="PYP-like sensor domain (PAS domain)"/>
    <property type="match status" value="3"/>
</dbReference>
<feature type="transmembrane region" description="Helical" evidence="6">
    <location>
        <begin position="289"/>
        <end position="312"/>
    </location>
</feature>
<dbReference type="Gene3D" id="3.30.450.20">
    <property type="entry name" value="PAS domain"/>
    <property type="match status" value="4"/>
</dbReference>
<reference evidence="10 11" key="1">
    <citation type="submission" date="2019-03" db="EMBL/GenBank/DDBJ databases">
        <title>Genomic Encyclopedia of Type Strains, Phase IV (KMG-IV): sequencing the most valuable type-strain genomes for metagenomic binning, comparative biology and taxonomic classification.</title>
        <authorList>
            <person name="Goeker M."/>
        </authorList>
    </citation>
    <scope>NUCLEOTIDE SEQUENCE [LARGE SCALE GENOMIC DNA]</scope>
    <source>
        <strain evidence="10 11">DSM 24984</strain>
    </source>
</reference>
<dbReference type="CDD" id="cd00009">
    <property type="entry name" value="AAA"/>
    <property type="match status" value="1"/>
</dbReference>
<evidence type="ECO:0000259" key="8">
    <source>
        <dbReference type="PROSITE" id="PS50112"/>
    </source>
</evidence>
<dbReference type="NCBIfam" id="TIGR00229">
    <property type="entry name" value="sensory_box"/>
    <property type="match status" value="1"/>
</dbReference>
<dbReference type="Pfam" id="PF00158">
    <property type="entry name" value="Sigma54_activat"/>
    <property type="match status" value="1"/>
</dbReference>
<evidence type="ECO:0000313" key="11">
    <source>
        <dbReference type="Proteomes" id="UP000294614"/>
    </source>
</evidence>
<evidence type="ECO:0000256" key="6">
    <source>
        <dbReference type="SAM" id="Phobius"/>
    </source>
</evidence>
<feature type="domain" description="PAS" evidence="8">
    <location>
        <begin position="367"/>
        <end position="426"/>
    </location>
</feature>
<keyword evidence="5" id="KW-0804">Transcription</keyword>
<dbReference type="SMART" id="SM00091">
    <property type="entry name" value="PAS"/>
    <property type="match status" value="3"/>
</dbReference>
<dbReference type="CDD" id="cd06225">
    <property type="entry name" value="HAMP"/>
    <property type="match status" value="1"/>
</dbReference>
<dbReference type="PROSITE" id="PS50112">
    <property type="entry name" value="PAS"/>
    <property type="match status" value="1"/>
</dbReference>
<accession>A0A4R1K6P1</accession>
<dbReference type="AlphaFoldDB" id="A0A4R1K6P1"/>
<dbReference type="Pfam" id="PF13596">
    <property type="entry name" value="PAS_10"/>
    <property type="match status" value="1"/>
</dbReference>
<keyword evidence="6" id="KW-0472">Membrane</keyword>
<dbReference type="SUPFAM" id="SSF46689">
    <property type="entry name" value="Homeodomain-like"/>
    <property type="match status" value="1"/>
</dbReference>
<dbReference type="SMART" id="SM00382">
    <property type="entry name" value="AAA"/>
    <property type="match status" value="1"/>
</dbReference>
<dbReference type="PANTHER" id="PTHR32071:SF57">
    <property type="entry name" value="C4-DICARBOXYLATE TRANSPORT TRANSCRIPTIONAL REGULATORY PROTEIN DCTD"/>
    <property type="match status" value="1"/>
</dbReference>
<dbReference type="PROSITE" id="PS50045">
    <property type="entry name" value="SIGMA54_INTERACT_4"/>
    <property type="match status" value="1"/>
</dbReference>
<dbReference type="PROSITE" id="PS00676">
    <property type="entry name" value="SIGMA54_INTERACT_2"/>
    <property type="match status" value="1"/>
</dbReference>
<keyword evidence="2" id="KW-0067">ATP-binding</keyword>
<dbReference type="PRINTS" id="PR01590">
    <property type="entry name" value="HTHFIS"/>
</dbReference>
<dbReference type="InterPro" id="IPR013655">
    <property type="entry name" value="PAS_fold_3"/>
</dbReference>
<keyword evidence="6" id="KW-1133">Transmembrane helix</keyword>
<dbReference type="InterPro" id="IPR002078">
    <property type="entry name" value="Sigma_54_int"/>
</dbReference>
<feature type="transmembrane region" description="Helical" evidence="6">
    <location>
        <begin position="12"/>
        <end position="33"/>
    </location>
</feature>
<dbReference type="InterPro" id="IPR009057">
    <property type="entry name" value="Homeodomain-like_sf"/>
</dbReference>
<dbReference type="PROSITE" id="PS00675">
    <property type="entry name" value="SIGMA54_INTERACT_1"/>
    <property type="match status" value="1"/>
</dbReference>
<dbReference type="Gene3D" id="6.10.340.10">
    <property type="match status" value="1"/>
</dbReference>
<sequence length="1041" mass="117936">MKMRSLKTKVIFSVLLIFFLIFPAFTWMGIYYFKYNAKKSVRAQQFELVSKLADEIDTKLLILTRVLRTSAQMMSEDSFKDHASADLYIRKHISLNSVFDDNILIFNEHGQLLAESGDNSPERRMMSFLWRDYISVPMKTGKLYISAPLMAAASTKLKSPMVVISAPVIIKGKLKGFLCGSVNLYRKNIFDNSVFTHLNNEGWIYVVDSGANVVMHPDRSKIVGKVDMVENPRIKDMIKAGSGSMEYEDGKNRTIQASFSRIPIAGWTVIANYKSDSIFRHIYRAESTLIFFVISGAFIVFFMLSFVLRSLINPLISLKEQVRSLLSDPDSGKVIKVDSNDEVMDTADAFNELLEEINRGKQELKSSNELLQIVCDFSTDWVYWVNDKGKLIYISPAAEEITGYTKEELSDYPLFYEKLIHPEDYEKWLRTEQSARLHREACKTDIRIISRDGAVKWLSNHCKGIFDNDRFIGLRGAYTDITSARTAEEKLISGERKYRMLIQNSGSPVVFTDENFLITEHNEKAYSLLTCSVGSAMFPYLNVSQERVEAHLQSNSGKRTVEIESDLIVYGSVYHYLWHINMLTYKEHGVSGYMVIGTDITGKMKRNEELSRMAVKTEISKYVKHMEAIIKSVSEGIISFDKNGCLSCYNSEAEKLFLLKPEDMGKSMENINEFFATTLISSVKKTAKNKSVMAEYEFEGGVRFLKLNITPLLDSDGKNFGTLVVVSDETAALPDAGEDSPFEKMIGRSDSMRSVFSMMRSLADVDSTVLVLGESGTGKELVAAGIHESGKRRNKPFIKLNCSAIPENLLESELFGHVKGAFTGAYKDKTGKFEAADGGTIFLDEIGDISPNVQVRLLRVLQEKEVEIIGRNEPVKVDVRVIAATNRDLKDMVSKGNFREDLYYRLKVVTLVVPPLRERKDDILALAMEFINRFNIKLGKNIVDIADDVKKILIEYDWPGNVRELEHVIEYACLMTGTSFITRNALPADLTSDKPQNPDEEKEMILKALDEAKGYKAKAARILKMGRATLYRKMQEYDIEY</sequence>
<keyword evidence="6" id="KW-0812">Transmembrane</keyword>
<name>A0A4R1K6P1_9BACT</name>